<dbReference type="PROSITE" id="PS00517">
    <property type="entry name" value="RNASE_3_1"/>
    <property type="match status" value="1"/>
</dbReference>
<evidence type="ECO:0000256" key="8">
    <source>
        <dbReference type="ARBA" id="ARBA00022884"/>
    </source>
</evidence>
<dbReference type="GO" id="GO:0030422">
    <property type="term" value="P:siRNA processing"/>
    <property type="evidence" value="ECO:0007669"/>
    <property type="project" value="TreeGrafter"/>
</dbReference>
<dbReference type="EMBL" id="MLFT02000007">
    <property type="protein sequence ID" value="PHT43086.1"/>
    <property type="molecule type" value="Genomic_DNA"/>
</dbReference>
<dbReference type="GO" id="GO:0005737">
    <property type="term" value="C:cytoplasm"/>
    <property type="evidence" value="ECO:0007669"/>
    <property type="project" value="TreeGrafter"/>
</dbReference>
<protein>
    <recommendedName>
        <fullName evidence="9">RNase III domain-containing protein</fullName>
    </recommendedName>
</protein>
<evidence type="ECO:0000256" key="3">
    <source>
        <dbReference type="ARBA" id="ARBA00022722"/>
    </source>
</evidence>
<keyword evidence="5" id="KW-0255">Endonuclease</keyword>
<evidence type="ECO:0000256" key="1">
    <source>
        <dbReference type="ARBA" id="ARBA00001936"/>
    </source>
</evidence>
<dbReference type="SUPFAM" id="SSF54768">
    <property type="entry name" value="dsRNA-binding domain-like"/>
    <property type="match status" value="1"/>
</dbReference>
<comment type="cofactor">
    <cofactor evidence="2">
        <name>Mg(2+)</name>
        <dbReference type="ChEBI" id="CHEBI:18420"/>
    </cofactor>
</comment>
<dbReference type="AlphaFoldDB" id="A0A2G2WCU8"/>
<dbReference type="CDD" id="cd00048">
    <property type="entry name" value="DSRM_SF"/>
    <property type="match status" value="1"/>
</dbReference>
<dbReference type="OrthoDB" id="416741at2759"/>
<reference evidence="10 11" key="1">
    <citation type="journal article" date="2017" name="Genome Biol.">
        <title>New reference genome sequences of hot pepper reveal the massive evolution of plant disease-resistance genes by retroduplication.</title>
        <authorList>
            <person name="Kim S."/>
            <person name="Park J."/>
            <person name="Yeom S.I."/>
            <person name="Kim Y.M."/>
            <person name="Seo E."/>
            <person name="Kim K.T."/>
            <person name="Kim M.S."/>
            <person name="Lee J.M."/>
            <person name="Cheong K."/>
            <person name="Shin H.S."/>
            <person name="Kim S.B."/>
            <person name="Han K."/>
            <person name="Lee J."/>
            <person name="Park M."/>
            <person name="Lee H.A."/>
            <person name="Lee H.Y."/>
            <person name="Lee Y."/>
            <person name="Oh S."/>
            <person name="Lee J.H."/>
            <person name="Choi E."/>
            <person name="Choi E."/>
            <person name="Lee S.E."/>
            <person name="Jeon J."/>
            <person name="Kim H."/>
            <person name="Choi G."/>
            <person name="Song H."/>
            <person name="Lee J."/>
            <person name="Lee S.C."/>
            <person name="Kwon J.K."/>
            <person name="Lee H.Y."/>
            <person name="Koo N."/>
            <person name="Hong Y."/>
            <person name="Kim R.W."/>
            <person name="Kang W.H."/>
            <person name="Huh J.H."/>
            <person name="Kang B.C."/>
            <person name="Yang T.J."/>
            <person name="Lee Y.H."/>
            <person name="Bennetzen J.L."/>
            <person name="Choi D."/>
        </authorList>
    </citation>
    <scope>NUCLEOTIDE SEQUENCE [LARGE SCALE GENOMIC DNA]</scope>
    <source>
        <strain evidence="11">cv. PBC81</strain>
    </source>
</reference>
<gene>
    <name evidence="10" type="ORF">CQW23_17111</name>
</gene>
<evidence type="ECO:0000256" key="5">
    <source>
        <dbReference type="ARBA" id="ARBA00022759"/>
    </source>
</evidence>
<comment type="caution">
    <text evidence="10">The sequence shown here is derived from an EMBL/GenBank/DDBJ whole genome shotgun (WGS) entry which is preliminary data.</text>
</comment>
<keyword evidence="4" id="KW-0479">Metal-binding</keyword>
<evidence type="ECO:0000256" key="2">
    <source>
        <dbReference type="ARBA" id="ARBA00001946"/>
    </source>
</evidence>
<keyword evidence="7" id="KW-0460">Magnesium</keyword>
<dbReference type="InterPro" id="IPR036389">
    <property type="entry name" value="RNase_III_sf"/>
</dbReference>
<evidence type="ECO:0000313" key="10">
    <source>
        <dbReference type="EMBL" id="PHT43086.1"/>
    </source>
</evidence>
<dbReference type="PROSITE" id="PS50142">
    <property type="entry name" value="RNASE_3_2"/>
    <property type="match status" value="1"/>
</dbReference>
<evidence type="ECO:0000313" key="11">
    <source>
        <dbReference type="Proteomes" id="UP000224567"/>
    </source>
</evidence>
<evidence type="ECO:0000256" key="4">
    <source>
        <dbReference type="ARBA" id="ARBA00022723"/>
    </source>
</evidence>
<feature type="domain" description="RNase III" evidence="9">
    <location>
        <begin position="10"/>
        <end position="152"/>
    </location>
</feature>
<dbReference type="Gene3D" id="3.30.160.20">
    <property type="match status" value="1"/>
</dbReference>
<dbReference type="STRING" id="33114.A0A2G2WCU8"/>
<accession>A0A2G2WCU8</accession>
<keyword evidence="8" id="KW-0694">RNA-binding</keyword>
<dbReference type="Pfam" id="PF14622">
    <property type="entry name" value="Ribonucleas_3_3"/>
    <property type="match status" value="1"/>
</dbReference>
<dbReference type="GO" id="GO:0004525">
    <property type="term" value="F:ribonuclease III activity"/>
    <property type="evidence" value="ECO:0007669"/>
    <property type="project" value="InterPro"/>
</dbReference>
<reference evidence="11" key="2">
    <citation type="journal article" date="2017" name="J. Anim. Genet.">
        <title>Multiple reference genome sequences of hot pepper reveal the massive evolution of plant disease resistance genes by retroduplication.</title>
        <authorList>
            <person name="Kim S."/>
            <person name="Park J."/>
            <person name="Yeom S.-I."/>
            <person name="Kim Y.-M."/>
            <person name="Seo E."/>
            <person name="Kim K.-T."/>
            <person name="Kim M.-S."/>
            <person name="Lee J.M."/>
            <person name="Cheong K."/>
            <person name="Shin H.-S."/>
            <person name="Kim S.-B."/>
            <person name="Han K."/>
            <person name="Lee J."/>
            <person name="Park M."/>
            <person name="Lee H.-A."/>
            <person name="Lee H.-Y."/>
            <person name="Lee Y."/>
            <person name="Oh S."/>
            <person name="Lee J.H."/>
            <person name="Choi E."/>
            <person name="Choi E."/>
            <person name="Lee S.E."/>
            <person name="Jeon J."/>
            <person name="Kim H."/>
            <person name="Choi G."/>
            <person name="Song H."/>
            <person name="Lee J."/>
            <person name="Lee S.-C."/>
            <person name="Kwon J.-K."/>
            <person name="Lee H.-Y."/>
            <person name="Koo N."/>
            <person name="Hong Y."/>
            <person name="Kim R.W."/>
            <person name="Kang W.-H."/>
            <person name="Huh J.H."/>
            <person name="Kang B.-C."/>
            <person name="Yang T.-J."/>
            <person name="Lee Y.-H."/>
            <person name="Bennetzen J.L."/>
            <person name="Choi D."/>
        </authorList>
    </citation>
    <scope>NUCLEOTIDE SEQUENCE [LARGE SCALE GENOMIC DNA]</scope>
    <source>
        <strain evidence="11">cv. PBC81</strain>
    </source>
</reference>
<evidence type="ECO:0000256" key="6">
    <source>
        <dbReference type="ARBA" id="ARBA00022801"/>
    </source>
</evidence>
<dbReference type="GO" id="GO:0046872">
    <property type="term" value="F:metal ion binding"/>
    <property type="evidence" value="ECO:0007669"/>
    <property type="project" value="UniProtKB-KW"/>
</dbReference>
<dbReference type="Pfam" id="PF00035">
    <property type="entry name" value="dsrm"/>
    <property type="match status" value="1"/>
</dbReference>
<dbReference type="SMART" id="SM00535">
    <property type="entry name" value="RIBOc"/>
    <property type="match status" value="1"/>
</dbReference>
<comment type="cofactor">
    <cofactor evidence="1">
        <name>Mn(2+)</name>
        <dbReference type="ChEBI" id="CHEBI:29035"/>
    </cofactor>
</comment>
<sequence length="254" mass="29371">MEEEKLQQRERLVEEITGYKFKNPDLLHQAFTHTSFQQNSSPSNDRLEYLGDSVLNQLIAKEHYFAYPNLSSGNLTDLKSVNVDTEKLARVAIKYNLHDYLRYQIHLFKEQVDEFRDATMEYPLHSSGRIDPPKVLADIVESLIGAIYIDSNFSMDTTWKVVKDLLQPLITPATFEIHPVKKFNELCQKNGMSFKVVHDNWEKTGEVEYFVDGKFVGKGKFSGKKEIAQNRAAYNAYDQVIRNLRMETTVGDHL</sequence>
<evidence type="ECO:0000259" key="9">
    <source>
        <dbReference type="PROSITE" id="PS50142"/>
    </source>
</evidence>
<name>A0A2G2WCU8_CAPBA</name>
<keyword evidence="3" id="KW-0540">Nuclease</keyword>
<dbReference type="CDD" id="cd00593">
    <property type="entry name" value="RIBOc"/>
    <property type="match status" value="1"/>
</dbReference>
<dbReference type="GO" id="GO:0005634">
    <property type="term" value="C:nucleus"/>
    <property type="evidence" value="ECO:0007669"/>
    <property type="project" value="TreeGrafter"/>
</dbReference>
<dbReference type="SUPFAM" id="SSF69065">
    <property type="entry name" value="RNase III domain-like"/>
    <property type="match status" value="1"/>
</dbReference>
<dbReference type="Gene3D" id="1.10.1520.10">
    <property type="entry name" value="Ribonuclease III domain"/>
    <property type="match status" value="1"/>
</dbReference>
<organism evidence="10 11">
    <name type="scientific">Capsicum baccatum</name>
    <name type="common">Peruvian pepper</name>
    <dbReference type="NCBI Taxonomy" id="33114"/>
    <lineage>
        <taxon>Eukaryota</taxon>
        <taxon>Viridiplantae</taxon>
        <taxon>Streptophyta</taxon>
        <taxon>Embryophyta</taxon>
        <taxon>Tracheophyta</taxon>
        <taxon>Spermatophyta</taxon>
        <taxon>Magnoliopsida</taxon>
        <taxon>eudicotyledons</taxon>
        <taxon>Gunneridae</taxon>
        <taxon>Pentapetalae</taxon>
        <taxon>asterids</taxon>
        <taxon>lamiids</taxon>
        <taxon>Solanales</taxon>
        <taxon>Solanaceae</taxon>
        <taxon>Solanoideae</taxon>
        <taxon>Capsiceae</taxon>
        <taxon>Capsicum</taxon>
    </lineage>
</organism>
<dbReference type="InterPro" id="IPR014720">
    <property type="entry name" value="dsRBD_dom"/>
</dbReference>
<evidence type="ECO:0000256" key="7">
    <source>
        <dbReference type="ARBA" id="ARBA00022842"/>
    </source>
</evidence>
<dbReference type="PANTHER" id="PTHR14950">
    <property type="entry name" value="DICER-RELATED"/>
    <property type="match status" value="1"/>
</dbReference>
<dbReference type="PANTHER" id="PTHR14950:SF69">
    <property type="entry name" value="RNASE III DOMAIN-CONTAINING PROTEIN"/>
    <property type="match status" value="1"/>
</dbReference>
<dbReference type="FunFam" id="1.10.1520.10:FF:000004">
    <property type="entry name" value="Endoribonuclease dicer-like 1"/>
    <property type="match status" value="1"/>
</dbReference>
<proteinExistence type="predicted"/>
<keyword evidence="11" id="KW-1185">Reference proteome</keyword>
<dbReference type="Proteomes" id="UP000224567">
    <property type="component" value="Unassembled WGS sequence"/>
</dbReference>
<keyword evidence="6" id="KW-0378">Hydrolase</keyword>
<dbReference type="InterPro" id="IPR000999">
    <property type="entry name" value="RNase_III_dom"/>
</dbReference>
<dbReference type="GO" id="GO:0003723">
    <property type="term" value="F:RNA binding"/>
    <property type="evidence" value="ECO:0007669"/>
    <property type="project" value="UniProtKB-KW"/>
</dbReference>